<dbReference type="EMBL" id="AHAM01000346">
    <property type="protein sequence ID" value="EHK52249.1"/>
    <property type="molecule type" value="Genomic_DNA"/>
</dbReference>
<accession>H0I439</accession>
<feature type="compositionally biased region" description="Basic and acidic residues" evidence="1">
    <location>
        <begin position="14"/>
        <end position="24"/>
    </location>
</feature>
<keyword evidence="3" id="KW-1185">Reference proteome</keyword>
<sequence length="34" mass="3540">FQAGSRNTAIMRRRGGEAAVERPHGRAGGAGDDD</sequence>
<feature type="region of interest" description="Disordered" evidence="1">
    <location>
        <begin position="1"/>
        <end position="34"/>
    </location>
</feature>
<name>H0I439_9HYPH</name>
<dbReference type="AlphaFoldDB" id="H0I439"/>
<dbReference type="Proteomes" id="UP000003250">
    <property type="component" value="Unassembled WGS sequence"/>
</dbReference>
<reference evidence="2 3" key="1">
    <citation type="journal article" date="2012" name="J. Bacteriol.">
        <title>Draft Genome Sequence of Mesorhizobium alhagi CCNWXJ12-2T, a Novel Salt-Resistant Species Isolated from the Desert of Northwestern China.</title>
        <authorList>
            <person name="Zhou M."/>
            <person name="Chen W."/>
            <person name="Chen H."/>
            <person name="Wei G."/>
        </authorList>
    </citation>
    <scope>NUCLEOTIDE SEQUENCE [LARGE SCALE GENOMIC DNA]</scope>
    <source>
        <strain evidence="2 3">CCNWXJ12-2</strain>
    </source>
</reference>
<proteinExistence type="predicted"/>
<protein>
    <submittedName>
        <fullName evidence="2">Uncharacterized protein</fullName>
    </submittedName>
</protein>
<feature type="non-terminal residue" evidence="2">
    <location>
        <position position="1"/>
    </location>
</feature>
<evidence type="ECO:0000256" key="1">
    <source>
        <dbReference type="SAM" id="MobiDB-lite"/>
    </source>
</evidence>
<gene>
    <name evidence="2" type="ORF">MAXJ12_36311</name>
</gene>
<organism evidence="2 3">
    <name type="scientific">Mesorhizobium alhagi CCNWXJ12-2</name>
    <dbReference type="NCBI Taxonomy" id="1107882"/>
    <lineage>
        <taxon>Bacteria</taxon>
        <taxon>Pseudomonadati</taxon>
        <taxon>Pseudomonadota</taxon>
        <taxon>Alphaproteobacteria</taxon>
        <taxon>Hyphomicrobiales</taxon>
        <taxon>Phyllobacteriaceae</taxon>
        <taxon>Allomesorhizobium</taxon>
    </lineage>
</organism>
<evidence type="ECO:0000313" key="3">
    <source>
        <dbReference type="Proteomes" id="UP000003250"/>
    </source>
</evidence>
<evidence type="ECO:0000313" key="2">
    <source>
        <dbReference type="EMBL" id="EHK52249.1"/>
    </source>
</evidence>